<evidence type="ECO:0000256" key="2">
    <source>
        <dbReference type="SAM" id="MobiDB-lite"/>
    </source>
</evidence>
<sequence>MLRPVRPSEPGEPKCTFSEWPRTTPKPNTPQQQQQHLRHTLQSTGTRGTVVDRPKLLGTRLQCTRAHTGPAADETKRLNTAKHLLIEAASLPVPDEEKLVFAKATGMAVARSCGWSRLPNLEELRGLQAAICRCTGRKGPLCRLLEGHASCTAFSVGYQQTLCLLATLTPEVRRCWQDMRQNQGPIQLARRWLARQGWDTTTPWLWVHSSTNLQLDARDGPQRPTVGYRTTRAPGNKAAIAHRLRQGWRAHQWHNFCQSGTRAAAALGHMAWTDVAARAKAAAAQWRQQAPLLRPHVIAITVDHWAAAVQKARVRLLHYNFFFFLESVFVKRPQEPLKMSRASRRIERGVGFKSIGWSSCGIRFAEALRQFCSLYRGCPWKSASSKATRVSQGVFQGSPPGPRSDQFRSCSDLVRASVPERFAQHTEQDDEVLDSRRASCEKEEPIGEASEEIEPHAIRHSGAQASRSSCRQVISSWPARPFPWRRSTVTKPAAPSPFSDREREPVVKGEDDSSATDVTDTALVDVVGGLLKRAGEVKSSTSKHRPRLKDSGSEVSGASSAPRGASIGVTQRPRSPSGRCPEPVEVTMCHLTPSAKAASSACLPASDVAAEKVEGSEEAEASEDLAKELLAELKSFEAEESLPLEERLDSASEEKVSEDKVIDDEAARFKVLWQALKISALSQEKPSESDQSAEPGDLPEDDVHPEVQALRLRVQVARAAQEPLKRRANELQRCFHHQRALLEAARQGSERAKQVADRVRQAQVLAEIRVSYSQAWQMHAHAIAENLDLKEKLRASRERSARLAEEIAELQEKSGLSPKGPGLVDIVSLAESEICHLETGRGEKLDMRSQIYEKGALPKSWDNLYHSVQGEGEVSEQPEPEPLKSPQVLPAPAELVPQQWLPLSGEEEVPDSQQEQEAIPTLRGRSQAAKQMRESPSGRCWKVCA</sequence>
<feature type="region of interest" description="Disordered" evidence="2">
    <location>
        <begin position="683"/>
        <end position="702"/>
    </location>
</feature>
<feature type="compositionally biased region" description="Basic and acidic residues" evidence="2">
    <location>
        <begin position="499"/>
        <end position="511"/>
    </location>
</feature>
<feature type="compositionally biased region" description="Low complexity" evidence="2">
    <location>
        <begin position="21"/>
        <end position="35"/>
    </location>
</feature>
<feature type="region of interest" description="Disordered" evidence="2">
    <location>
        <begin position="482"/>
        <end position="520"/>
    </location>
</feature>
<evidence type="ECO:0000313" key="3">
    <source>
        <dbReference type="EMBL" id="CAJ1407334.1"/>
    </source>
</evidence>
<gene>
    <name evidence="3" type="ORF">EVOR1521_LOCUS29058</name>
</gene>
<accession>A0AA36JLP9</accession>
<proteinExistence type="predicted"/>
<feature type="region of interest" description="Disordered" evidence="2">
    <location>
        <begin position="1"/>
        <end position="49"/>
    </location>
</feature>
<dbReference type="AlphaFoldDB" id="A0AA36JLP9"/>
<feature type="region of interest" description="Disordered" evidence="2">
    <location>
        <begin position="445"/>
        <end position="467"/>
    </location>
</feature>
<feature type="coiled-coil region" evidence="1">
    <location>
        <begin position="786"/>
        <end position="813"/>
    </location>
</feature>
<organism evidence="3 4">
    <name type="scientific">Effrenium voratum</name>
    <dbReference type="NCBI Taxonomy" id="2562239"/>
    <lineage>
        <taxon>Eukaryota</taxon>
        <taxon>Sar</taxon>
        <taxon>Alveolata</taxon>
        <taxon>Dinophyceae</taxon>
        <taxon>Suessiales</taxon>
        <taxon>Symbiodiniaceae</taxon>
        <taxon>Effrenium</taxon>
    </lineage>
</organism>
<evidence type="ECO:0000256" key="1">
    <source>
        <dbReference type="SAM" id="Coils"/>
    </source>
</evidence>
<comment type="caution">
    <text evidence="3">The sequence shown here is derived from an EMBL/GenBank/DDBJ whole genome shotgun (WGS) entry which is preliminary data.</text>
</comment>
<keyword evidence="4" id="KW-1185">Reference proteome</keyword>
<keyword evidence="1" id="KW-0175">Coiled coil</keyword>
<reference evidence="3" key="1">
    <citation type="submission" date="2023-08" db="EMBL/GenBank/DDBJ databases">
        <authorList>
            <person name="Chen Y."/>
            <person name="Shah S."/>
            <person name="Dougan E. K."/>
            <person name="Thang M."/>
            <person name="Chan C."/>
        </authorList>
    </citation>
    <scope>NUCLEOTIDE SEQUENCE</scope>
</reference>
<dbReference type="EMBL" id="CAUJNA010003668">
    <property type="protein sequence ID" value="CAJ1407334.1"/>
    <property type="molecule type" value="Genomic_DNA"/>
</dbReference>
<name>A0AA36JLP9_9DINO</name>
<feature type="region of interest" description="Disordered" evidence="2">
    <location>
        <begin position="535"/>
        <end position="582"/>
    </location>
</feature>
<evidence type="ECO:0000313" key="4">
    <source>
        <dbReference type="Proteomes" id="UP001178507"/>
    </source>
</evidence>
<protein>
    <submittedName>
        <fullName evidence="3">Uncharacterized protein</fullName>
    </submittedName>
</protein>
<feature type="region of interest" description="Disordered" evidence="2">
    <location>
        <begin position="870"/>
        <end position="938"/>
    </location>
</feature>
<dbReference type="Proteomes" id="UP001178507">
    <property type="component" value="Unassembled WGS sequence"/>
</dbReference>
<feature type="compositionally biased region" description="Polar residues" evidence="2">
    <location>
        <begin position="683"/>
        <end position="692"/>
    </location>
</feature>